<organism evidence="1 2">
    <name type="scientific">Deinococcus ruber</name>
    <dbReference type="NCBI Taxonomy" id="1848197"/>
    <lineage>
        <taxon>Bacteria</taxon>
        <taxon>Thermotogati</taxon>
        <taxon>Deinococcota</taxon>
        <taxon>Deinococci</taxon>
        <taxon>Deinococcales</taxon>
        <taxon>Deinococcaceae</taxon>
        <taxon>Deinococcus</taxon>
    </lineage>
</organism>
<sequence length="51" mass="5980">MQPDWLGSRQSRTVNDEEWHRLKQAIRDDYAATLTDLSQLRCATMTPSVMR</sequence>
<keyword evidence="2" id="KW-1185">Reference proteome</keyword>
<dbReference type="EMBL" id="BMQL01000089">
    <property type="protein sequence ID" value="GGR38833.1"/>
    <property type="molecule type" value="Genomic_DNA"/>
</dbReference>
<proteinExistence type="predicted"/>
<evidence type="ECO:0000313" key="2">
    <source>
        <dbReference type="Proteomes" id="UP000603865"/>
    </source>
</evidence>
<name>A0A918FI03_9DEIO</name>
<dbReference type="AlphaFoldDB" id="A0A918FI03"/>
<reference evidence="1" key="1">
    <citation type="journal article" date="2014" name="Int. J. Syst. Evol. Microbiol.">
        <title>Complete genome sequence of Corynebacterium casei LMG S-19264T (=DSM 44701T), isolated from a smear-ripened cheese.</title>
        <authorList>
            <consortium name="US DOE Joint Genome Institute (JGI-PGF)"/>
            <person name="Walter F."/>
            <person name="Albersmeier A."/>
            <person name="Kalinowski J."/>
            <person name="Ruckert C."/>
        </authorList>
    </citation>
    <scope>NUCLEOTIDE SEQUENCE</scope>
    <source>
        <strain evidence="1">JCM 31311</strain>
    </source>
</reference>
<accession>A0A918FI03</accession>
<gene>
    <name evidence="1" type="ORF">GCM10008957_54820</name>
</gene>
<comment type="caution">
    <text evidence="1">The sequence shown here is derived from an EMBL/GenBank/DDBJ whole genome shotgun (WGS) entry which is preliminary data.</text>
</comment>
<reference evidence="1" key="2">
    <citation type="submission" date="2020-09" db="EMBL/GenBank/DDBJ databases">
        <authorList>
            <person name="Sun Q."/>
            <person name="Ohkuma M."/>
        </authorList>
    </citation>
    <scope>NUCLEOTIDE SEQUENCE</scope>
    <source>
        <strain evidence="1">JCM 31311</strain>
    </source>
</reference>
<evidence type="ECO:0000313" key="1">
    <source>
        <dbReference type="EMBL" id="GGR38833.1"/>
    </source>
</evidence>
<dbReference type="Proteomes" id="UP000603865">
    <property type="component" value="Unassembled WGS sequence"/>
</dbReference>
<protein>
    <submittedName>
        <fullName evidence="1">Uncharacterized protein</fullName>
    </submittedName>
</protein>